<name>A0A5C5WDM1_9BACT</name>
<dbReference type="GO" id="GO:0003676">
    <property type="term" value="F:nucleic acid binding"/>
    <property type="evidence" value="ECO:0007669"/>
    <property type="project" value="InterPro"/>
</dbReference>
<evidence type="ECO:0000313" key="4">
    <source>
        <dbReference type="Proteomes" id="UP000318995"/>
    </source>
</evidence>
<dbReference type="InterPro" id="IPR011335">
    <property type="entry name" value="Restrct_endonuc-II-like"/>
</dbReference>
<dbReference type="InterPro" id="IPR011856">
    <property type="entry name" value="tRNA_endonuc-like_dom_sf"/>
</dbReference>
<proteinExistence type="inferred from homology"/>
<dbReference type="PANTHER" id="PTHR34039">
    <property type="entry name" value="UPF0102 PROTEIN YRAN"/>
    <property type="match status" value="1"/>
</dbReference>
<evidence type="ECO:0000256" key="1">
    <source>
        <dbReference type="ARBA" id="ARBA00006738"/>
    </source>
</evidence>
<dbReference type="PANTHER" id="PTHR34039:SF1">
    <property type="entry name" value="UPF0102 PROTEIN YRAN"/>
    <property type="match status" value="1"/>
</dbReference>
<accession>A0A5C5WDM1</accession>
<dbReference type="InterPro" id="IPR003509">
    <property type="entry name" value="UPF0102_YraN-like"/>
</dbReference>
<protein>
    <recommendedName>
        <fullName evidence="2">UPF0102 protein Pla111_14050</fullName>
    </recommendedName>
</protein>
<gene>
    <name evidence="3" type="ORF">Pla111_14050</name>
</gene>
<sequence length="141" mass="16347">MRWFPWQLGTPWQLVTQPLGERGERFAARLLRRQGHRVLIAGGRNRYGELDLVSIDQRTAERRLVFTEVKTRRNLRAGSPAEAVTPEKQRRLIRTAQAFLRANDLDDHPIRFDVVAIHWPKDARRPLSAQHFVAAFAAFGR</sequence>
<dbReference type="EMBL" id="SJPH01000002">
    <property type="protein sequence ID" value="TWT47782.1"/>
    <property type="molecule type" value="Genomic_DNA"/>
</dbReference>
<dbReference type="SUPFAM" id="SSF52980">
    <property type="entry name" value="Restriction endonuclease-like"/>
    <property type="match status" value="1"/>
</dbReference>
<evidence type="ECO:0000256" key="2">
    <source>
        <dbReference type="HAMAP-Rule" id="MF_00048"/>
    </source>
</evidence>
<dbReference type="OrthoDB" id="9802516at2"/>
<dbReference type="Proteomes" id="UP000318995">
    <property type="component" value="Unassembled WGS sequence"/>
</dbReference>
<dbReference type="CDD" id="cd20736">
    <property type="entry name" value="PoNe_Nuclease"/>
    <property type="match status" value="1"/>
</dbReference>
<evidence type="ECO:0000313" key="3">
    <source>
        <dbReference type="EMBL" id="TWT47782.1"/>
    </source>
</evidence>
<comment type="caution">
    <text evidence="3">The sequence shown here is derived from an EMBL/GenBank/DDBJ whole genome shotgun (WGS) entry which is preliminary data.</text>
</comment>
<dbReference type="RefSeq" id="WP_146572634.1">
    <property type="nucleotide sequence ID" value="NZ_SJPH01000002.1"/>
</dbReference>
<dbReference type="AlphaFoldDB" id="A0A5C5WDM1"/>
<dbReference type="HAMAP" id="MF_00048">
    <property type="entry name" value="UPF0102"/>
    <property type="match status" value="1"/>
</dbReference>
<keyword evidence="4" id="KW-1185">Reference proteome</keyword>
<organism evidence="3 4">
    <name type="scientific">Botrimarina hoheduenensis</name>
    <dbReference type="NCBI Taxonomy" id="2528000"/>
    <lineage>
        <taxon>Bacteria</taxon>
        <taxon>Pseudomonadati</taxon>
        <taxon>Planctomycetota</taxon>
        <taxon>Planctomycetia</taxon>
        <taxon>Pirellulales</taxon>
        <taxon>Lacipirellulaceae</taxon>
        <taxon>Botrimarina</taxon>
    </lineage>
</organism>
<reference evidence="3 4" key="1">
    <citation type="submission" date="2019-02" db="EMBL/GenBank/DDBJ databases">
        <title>Deep-cultivation of Planctomycetes and their phenomic and genomic characterization uncovers novel biology.</title>
        <authorList>
            <person name="Wiegand S."/>
            <person name="Jogler M."/>
            <person name="Boedeker C."/>
            <person name="Pinto D."/>
            <person name="Vollmers J."/>
            <person name="Rivas-Marin E."/>
            <person name="Kohn T."/>
            <person name="Peeters S.H."/>
            <person name="Heuer A."/>
            <person name="Rast P."/>
            <person name="Oberbeckmann S."/>
            <person name="Bunk B."/>
            <person name="Jeske O."/>
            <person name="Meyerdierks A."/>
            <person name="Storesund J.E."/>
            <person name="Kallscheuer N."/>
            <person name="Luecker S."/>
            <person name="Lage O.M."/>
            <person name="Pohl T."/>
            <person name="Merkel B.J."/>
            <person name="Hornburger P."/>
            <person name="Mueller R.-W."/>
            <person name="Bruemmer F."/>
            <person name="Labrenz M."/>
            <person name="Spormann A.M."/>
            <person name="Op Den Camp H."/>
            <person name="Overmann J."/>
            <person name="Amann R."/>
            <person name="Jetten M.S.M."/>
            <person name="Mascher T."/>
            <person name="Medema M.H."/>
            <person name="Devos D.P."/>
            <person name="Kaster A.-K."/>
            <person name="Ovreas L."/>
            <person name="Rohde M."/>
            <person name="Galperin M.Y."/>
            <person name="Jogler C."/>
        </authorList>
    </citation>
    <scope>NUCLEOTIDE SEQUENCE [LARGE SCALE GENOMIC DNA]</scope>
    <source>
        <strain evidence="3 4">Pla111</strain>
    </source>
</reference>
<dbReference type="Gene3D" id="3.40.1350.10">
    <property type="match status" value="1"/>
</dbReference>
<dbReference type="NCBIfam" id="NF009150">
    <property type="entry name" value="PRK12497.1-3"/>
    <property type="match status" value="1"/>
</dbReference>
<comment type="similarity">
    <text evidence="1 2">Belongs to the UPF0102 family.</text>
</comment>
<dbReference type="Pfam" id="PF02021">
    <property type="entry name" value="UPF0102"/>
    <property type="match status" value="1"/>
</dbReference>